<reference evidence="1 2" key="1">
    <citation type="submission" date="2024-01" db="EMBL/GenBank/DDBJ databases">
        <title>Complete genome of Cladobotryum mycophilum ATHUM6906.</title>
        <authorList>
            <person name="Christinaki A.C."/>
            <person name="Myridakis A.I."/>
            <person name="Kouvelis V.N."/>
        </authorList>
    </citation>
    <scope>NUCLEOTIDE SEQUENCE [LARGE SCALE GENOMIC DNA]</scope>
    <source>
        <strain evidence="1 2">ATHUM6906</strain>
    </source>
</reference>
<dbReference type="Pfam" id="PF03243">
    <property type="entry name" value="MerB"/>
    <property type="match status" value="1"/>
</dbReference>
<evidence type="ECO:0008006" key="3">
    <source>
        <dbReference type="Google" id="ProtNLM"/>
    </source>
</evidence>
<sequence length="232" mass="26769">MDARTRDIRIFVINHYLQTCRPPTVAEIAKETSSSPEEVNTGLEKLEALQHFTLYKKNVPALSPIAMAHPFSHLPTPYVVIQGERSWWANCAWCGFGLVSMLLRETPGQPVALKVNSGSVKEELRFDIQSEQVVTSENKNYVVHFAVPPSKFWIDVRYTCSTIQLFQSESEVAQWRDTHGFPKGAIINFDQLWRLAKAWYEDKADRNYDRKSPQEVDDLYTRLGMTDPFWKQ</sequence>
<dbReference type="InterPro" id="IPR004927">
    <property type="entry name" value="MerB"/>
</dbReference>
<gene>
    <name evidence="1" type="ORF">PT974_07255</name>
</gene>
<accession>A0ABR0SNZ4</accession>
<name>A0ABR0SNZ4_9HYPO</name>
<keyword evidence="2" id="KW-1185">Reference proteome</keyword>
<dbReference type="InterPro" id="IPR053717">
    <property type="entry name" value="MerB_lyase_sf"/>
</dbReference>
<evidence type="ECO:0000313" key="1">
    <source>
        <dbReference type="EMBL" id="KAK5993818.1"/>
    </source>
</evidence>
<evidence type="ECO:0000313" key="2">
    <source>
        <dbReference type="Proteomes" id="UP001338125"/>
    </source>
</evidence>
<comment type="caution">
    <text evidence="1">The sequence shown here is derived from an EMBL/GenBank/DDBJ whole genome shotgun (WGS) entry which is preliminary data.</text>
</comment>
<organism evidence="1 2">
    <name type="scientific">Cladobotryum mycophilum</name>
    <dbReference type="NCBI Taxonomy" id="491253"/>
    <lineage>
        <taxon>Eukaryota</taxon>
        <taxon>Fungi</taxon>
        <taxon>Dikarya</taxon>
        <taxon>Ascomycota</taxon>
        <taxon>Pezizomycotina</taxon>
        <taxon>Sordariomycetes</taxon>
        <taxon>Hypocreomycetidae</taxon>
        <taxon>Hypocreales</taxon>
        <taxon>Hypocreaceae</taxon>
        <taxon>Cladobotryum</taxon>
    </lineage>
</organism>
<dbReference type="Gene3D" id="3.30.450.410">
    <property type="match status" value="1"/>
</dbReference>
<protein>
    <recommendedName>
        <fullName evidence="3">Alkylmercury lyase</fullName>
    </recommendedName>
</protein>
<dbReference type="EMBL" id="JAVFKD010000012">
    <property type="protein sequence ID" value="KAK5993818.1"/>
    <property type="molecule type" value="Genomic_DNA"/>
</dbReference>
<dbReference type="SUPFAM" id="SSF160387">
    <property type="entry name" value="NosL/MerB-like"/>
    <property type="match status" value="1"/>
</dbReference>
<dbReference type="Proteomes" id="UP001338125">
    <property type="component" value="Unassembled WGS sequence"/>
</dbReference>
<proteinExistence type="predicted"/>